<evidence type="ECO:0000313" key="4">
    <source>
        <dbReference type="EMBL" id="CAB3387554.1"/>
    </source>
</evidence>
<sequence length="902" mass="99448">MNSIRMGILCAFALLLLSASQIELRIILRGKDLKSIELKPKRRVYIIKCCGRKSCSNVQQLKKNASIQTVTAKVAQTEENNARNKKTITAKLVPVIELNSGEMSTAERNEITSGSEVTETTKRDSYDLKGSSTVKSTAPTTKTTPNADSAVTETMRNVLSRLPFDLNESASVKSISTTTITHFISEATTILPLTTDSSSKIPASTSSKSLETIFSATNSMLNIETSTAVVIFTSTPPSSVSTSSVTSNSVSNFPTSSSSPILTSTSSAILSSTTTSTTTRSPILFDFSTLESGKNSSLFDRNNNLIDPHSYGNWREICGEMFLFGRTIVTWEANVRSCFSIEMKPLAFETSEKFACFKAFTKQEVWQHNFNYWTSGRRLFDNNTFRWGYYTNSEPFPDSPSSQGPDCVHIALVKNNKTELTRKNCSNTYVLSCKGKTTPAPPCFLPSCPNVSCAKNNSLYSSAPDWSFKYLTDPKKFGTWKKINFRTFMFSLPAKSWSQAVSFCCSIGMKLLSLDVDYKYDGLSKIIGDQLNLSGKYWTSGTDNGCSGTFAWCAVNKKVRNAIWGRGEPHLGGSKCLAIDASGANAALSTEFCDKNFQFICEARATLNASTHGRALKDECAANLNVSIFEQDNIFNNTKFDVKIKCFLKCLSENGGLFLNGRFVDEQLIKIVELISTDHTQMMDDFKVVDECSHLQGMDECDTAAMVCQCGQEKAPTLLANVVKVVELNSSGEESPLQPTVGQCYNDYPCVLNESLRTIFRTNGPTTDGGLITDICGKRYLIGNKITFVRGAASWCCQYGLNLVSLETVEELKCIVASPLGGMPRPMKLWLSGSRKGTADNSFRWCTSNAEFNNSQWTWLDIGKYPFLSVLSLYLQPTFNATYFNVEGDELKCNAFCEELPA</sequence>
<feature type="chain" id="PRO_5035737910" description="C-type lectin domain-containing protein" evidence="2">
    <location>
        <begin position="25"/>
        <end position="902"/>
    </location>
</feature>
<reference evidence="4 5" key="1">
    <citation type="submission" date="2020-04" db="EMBL/GenBank/DDBJ databases">
        <authorList>
            <person name="Alioto T."/>
            <person name="Alioto T."/>
            <person name="Gomez Garrido J."/>
        </authorList>
    </citation>
    <scope>NUCLEOTIDE SEQUENCE [LARGE SCALE GENOMIC DNA]</scope>
</reference>
<dbReference type="EMBL" id="CADEPI010000588">
    <property type="protein sequence ID" value="CAB3387554.1"/>
    <property type="molecule type" value="Genomic_DNA"/>
</dbReference>
<dbReference type="InterPro" id="IPR001304">
    <property type="entry name" value="C-type_lectin-like"/>
</dbReference>
<feature type="region of interest" description="Disordered" evidence="1">
    <location>
        <begin position="103"/>
        <end position="149"/>
    </location>
</feature>
<feature type="signal peptide" evidence="2">
    <location>
        <begin position="1"/>
        <end position="24"/>
    </location>
</feature>
<evidence type="ECO:0000256" key="2">
    <source>
        <dbReference type="SAM" id="SignalP"/>
    </source>
</evidence>
<dbReference type="SUPFAM" id="SSF56436">
    <property type="entry name" value="C-type lectin-like"/>
    <property type="match status" value="3"/>
</dbReference>
<dbReference type="GO" id="GO:0005549">
    <property type="term" value="F:odorant binding"/>
    <property type="evidence" value="ECO:0007669"/>
    <property type="project" value="InterPro"/>
</dbReference>
<keyword evidence="5" id="KW-1185">Reference proteome</keyword>
<feature type="compositionally biased region" description="Low complexity" evidence="1">
    <location>
        <begin position="131"/>
        <end position="145"/>
    </location>
</feature>
<keyword evidence="2" id="KW-0732">Signal</keyword>
<organism evidence="4 5">
    <name type="scientific">Cloeon dipterum</name>
    <dbReference type="NCBI Taxonomy" id="197152"/>
    <lineage>
        <taxon>Eukaryota</taxon>
        <taxon>Metazoa</taxon>
        <taxon>Ecdysozoa</taxon>
        <taxon>Arthropoda</taxon>
        <taxon>Hexapoda</taxon>
        <taxon>Insecta</taxon>
        <taxon>Pterygota</taxon>
        <taxon>Palaeoptera</taxon>
        <taxon>Ephemeroptera</taxon>
        <taxon>Pisciforma</taxon>
        <taxon>Baetidae</taxon>
        <taxon>Cloeon</taxon>
    </lineage>
</organism>
<dbReference type="AlphaFoldDB" id="A0A8S1DUG0"/>
<name>A0A8S1DUG0_9INSE</name>
<accession>A0A8S1DUG0</accession>
<protein>
    <recommendedName>
        <fullName evidence="3">C-type lectin domain-containing protein</fullName>
    </recommendedName>
</protein>
<evidence type="ECO:0000256" key="1">
    <source>
        <dbReference type="SAM" id="MobiDB-lite"/>
    </source>
</evidence>
<dbReference type="CDD" id="cd00037">
    <property type="entry name" value="CLECT"/>
    <property type="match status" value="1"/>
</dbReference>
<dbReference type="SUPFAM" id="SSF47565">
    <property type="entry name" value="Insect pheromone/odorant-binding proteins"/>
    <property type="match status" value="1"/>
</dbReference>
<dbReference type="InterPro" id="IPR016186">
    <property type="entry name" value="C-type_lectin-like/link_sf"/>
</dbReference>
<dbReference type="CDD" id="cd23992">
    <property type="entry name" value="PBP_GOBP"/>
    <property type="match status" value="1"/>
</dbReference>
<evidence type="ECO:0000259" key="3">
    <source>
        <dbReference type="PROSITE" id="PS50041"/>
    </source>
</evidence>
<comment type="caution">
    <text evidence="4">The sequence shown here is derived from an EMBL/GenBank/DDBJ whole genome shotgun (WGS) entry which is preliminary data.</text>
</comment>
<dbReference type="InterPro" id="IPR036728">
    <property type="entry name" value="PBP_GOBP_sf"/>
</dbReference>
<dbReference type="PROSITE" id="PS50041">
    <property type="entry name" value="C_TYPE_LECTIN_2"/>
    <property type="match status" value="1"/>
</dbReference>
<dbReference type="OrthoDB" id="7357196at2759"/>
<proteinExistence type="predicted"/>
<dbReference type="Proteomes" id="UP000494165">
    <property type="component" value="Unassembled WGS sequence"/>
</dbReference>
<evidence type="ECO:0000313" key="5">
    <source>
        <dbReference type="Proteomes" id="UP000494165"/>
    </source>
</evidence>
<feature type="domain" description="C-type lectin" evidence="3">
    <location>
        <begin position="483"/>
        <end position="602"/>
    </location>
</feature>
<dbReference type="Gene3D" id="1.10.238.20">
    <property type="entry name" value="Pheromone/general odorant binding protein domain"/>
    <property type="match status" value="1"/>
</dbReference>
<dbReference type="InterPro" id="IPR016187">
    <property type="entry name" value="CTDL_fold"/>
</dbReference>
<gene>
    <name evidence="4" type="ORF">CLODIP_2_CD09548</name>
</gene>
<dbReference type="Gene3D" id="3.10.100.10">
    <property type="entry name" value="Mannose-Binding Protein A, subunit A"/>
    <property type="match status" value="2"/>
</dbReference>